<keyword evidence="3" id="KW-0489">Methyltransferase</keyword>
<reference evidence="3 4" key="1">
    <citation type="submission" date="2021-08" db="EMBL/GenBank/DDBJ databases">
        <title>WGS of actinomycetes from Thailand.</title>
        <authorList>
            <person name="Thawai C."/>
        </authorList>
    </citation>
    <scope>NUCLEOTIDE SEQUENCE [LARGE SCALE GENOMIC DNA]</scope>
    <source>
        <strain evidence="3 4">PLK6-54</strain>
    </source>
</reference>
<keyword evidence="3" id="KW-0808">Transferase</keyword>
<dbReference type="Proteomes" id="UP000778578">
    <property type="component" value="Unassembled WGS sequence"/>
</dbReference>
<dbReference type="GO" id="GO:0008168">
    <property type="term" value="F:methyltransferase activity"/>
    <property type="evidence" value="ECO:0007669"/>
    <property type="project" value="UniProtKB-KW"/>
</dbReference>
<sequence>MTRRGPGFTPNGAAAPAQAGPAAVSRRLIRHPAVREAAVLPQVLPDGRTALTAYVVAEPGYLAEQTTGLAGEHVDGWRDVFEHVYRPSPAGTADDAALAPGDPALDRAGWNSSYTGTVMTRHEVGEAIDGVVDQVAALPHRRVLEVGCGTGMLLLRLAPGAERYWATDLSARVLHALRRRLDASPHAYAGVTLLEREGTDFSGFADDSLDLVLLNSVVQYFPSASYLRRMLREAVRVVRPGGAVLIGDVRDLRLLQVLHSSVEVWHADSGTPAGEVRRRVTAAVADEGELLVDPAFFAALAAELPGVCEVGLQLKRGTVANELTKFRYDVTLRVGARPGPGAAPHPRPEPRPGHLAVPWDPARWSVAAVESRIERGELREAVILDVPDSRTARDVATWRALTESPADARLGDLLDPGALDGLDPGLWWAIGRRRGLTVAVTPPRSGTPGRYDVAVSRPGATPPWAPRTRRSALTNAPLHQALSDDLALDLRAFLTAHLPADLVPARLVIVDEIPSRPDGTVDAGRLPGTDDGAPE</sequence>
<comment type="caution">
    <text evidence="3">The sequence shown here is derived from an EMBL/GenBank/DDBJ whole genome shotgun (WGS) entry which is preliminary data.</text>
</comment>
<evidence type="ECO:0000313" key="3">
    <source>
        <dbReference type="EMBL" id="MBY8880281.1"/>
    </source>
</evidence>
<feature type="region of interest" description="Disordered" evidence="1">
    <location>
        <begin position="1"/>
        <end position="20"/>
    </location>
</feature>
<gene>
    <name evidence="3" type="ORF">K7862_21975</name>
</gene>
<protein>
    <submittedName>
        <fullName evidence="3">Methyltransferase domain-containing protein</fullName>
    </submittedName>
</protein>
<dbReference type="InterPro" id="IPR013216">
    <property type="entry name" value="Methyltransf_11"/>
</dbReference>
<feature type="domain" description="Methyltransferase type 11" evidence="2">
    <location>
        <begin position="144"/>
        <end position="246"/>
    </location>
</feature>
<evidence type="ECO:0000259" key="2">
    <source>
        <dbReference type="Pfam" id="PF08241"/>
    </source>
</evidence>
<dbReference type="RefSeq" id="WP_222965147.1">
    <property type="nucleotide sequence ID" value="NZ_JAINZZ010000029.1"/>
</dbReference>
<dbReference type="Pfam" id="PF08241">
    <property type="entry name" value="Methyltransf_11"/>
    <property type="match status" value="1"/>
</dbReference>
<dbReference type="SUPFAM" id="SSF53335">
    <property type="entry name" value="S-adenosyl-L-methionine-dependent methyltransferases"/>
    <property type="match status" value="1"/>
</dbReference>
<dbReference type="InterPro" id="IPR029063">
    <property type="entry name" value="SAM-dependent_MTases_sf"/>
</dbReference>
<dbReference type="Gene3D" id="3.30.300.30">
    <property type="match status" value="2"/>
</dbReference>
<accession>A0ABS7QAY5</accession>
<evidence type="ECO:0000256" key="1">
    <source>
        <dbReference type="SAM" id="MobiDB-lite"/>
    </source>
</evidence>
<dbReference type="SUPFAM" id="SSF56801">
    <property type="entry name" value="Acetyl-CoA synthetase-like"/>
    <property type="match status" value="1"/>
</dbReference>
<evidence type="ECO:0000313" key="4">
    <source>
        <dbReference type="Proteomes" id="UP000778578"/>
    </source>
</evidence>
<proteinExistence type="predicted"/>
<organism evidence="3 4">
    <name type="scientific">Actinacidiphila acidipaludis</name>
    <dbReference type="NCBI Taxonomy" id="2873382"/>
    <lineage>
        <taxon>Bacteria</taxon>
        <taxon>Bacillati</taxon>
        <taxon>Actinomycetota</taxon>
        <taxon>Actinomycetes</taxon>
        <taxon>Kitasatosporales</taxon>
        <taxon>Streptomycetaceae</taxon>
        <taxon>Actinacidiphila</taxon>
    </lineage>
</organism>
<name>A0ABS7QAY5_9ACTN</name>
<dbReference type="Gene3D" id="3.40.50.150">
    <property type="entry name" value="Vaccinia Virus protein VP39"/>
    <property type="match status" value="1"/>
</dbReference>
<keyword evidence="4" id="KW-1185">Reference proteome</keyword>
<dbReference type="EMBL" id="JAINZZ010000029">
    <property type="protein sequence ID" value="MBY8880281.1"/>
    <property type="molecule type" value="Genomic_DNA"/>
</dbReference>
<dbReference type="InterPro" id="IPR050508">
    <property type="entry name" value="Methyltransf_Superfamily"/>
</dbReference>
<dbReference type="PANTHER" id="PTHR42912">
    <property type="entry name" value="METHYLTRANSFERASE"/>
    <property type="match status" value="1"/>
</dbReference>
<dbReference type="CDD" id="cd02440">
    <property type="entry name" value="AdoMet_MTases"/>
    <property type="match status" value="1"/>
</dbReference>
<dbReference type="InterPro" id="IPR045851">
    <property type="entry name" value="AMP-bd_C_sf"/>
</dbReference>
<dbReference type="GO" id="GO:0032259">
    <property type="term" value="P:methylation"/>
    <property type="evidence" value="ECO:0007669"/>
    <property type="project" value="UniProtKB-KW"/>
</dbReference>